<reference evidence="1 2" key="1">
    <citation type="journal article" date="2011" name="J. Bacteriol.">
        <title>Complete genome sequences of two hemotropic Mycoplasmas, Mycoplasma haemofelis strain Ohio2 and Mycoplasma suis strain Illinois.</title>
        <authorList>
            <person name="Messick J.B."/>
            <person name="Santos A.P."/>
            <person name="Guimaraes A.M."/>
        </authorList>
    </citation>
    <scope>NUCLEOTIDE SEQUENCE [LARGE SCALE GENOMIC DNA]</scope>
    <source>
        <strain evidence="1 2">Illinois</strain>
    </source>
</reference>
<proteinExistence type="predicted"/>
<protein>
    <submittedName>
        <fullName evidence="1">Uncharacterized protein</fullName>
    </submittedName>
</protein>
<accession>F0QS98</accession>
<name>F0QS98_MYCSL</name>
<sequence length="120" mass="14021">MFVKEIFSIFTFLSLTFFSSGFAIKVKKYEHNQLIVDPVDKKTKVFLTEKSYYKLNPKTLSDFKYLVKGDIPISKNISEITQKGNLYELTLTPSENHLGQKIELIKYFVESKSFWSNLFS</sequence>
<gene>
    <name evidence="1" type="ordered locus">MSU_0855</name>
</gene>
<dbReference type="RefSeq" id="WP_013609474.1">
    <property type="nucleotide sequence ID" value="NC_015155.1"/>
</dbReference>
<dbReference type="EMBL" id="CP002525">
    <property type="protein sequence ID" value="ADX98368.1"/>
    <property type="molecule type" value="Genomic_DNA"/>
</dbReference>
<dbReference type="AlphaFoldDB" id="F0QS98"/>
<keyword evidence="2" id="KW-1185">Reference proteome</keyword>
<evidence type="ECO:0000313" key="2">
    <source>
        <dbReference type="Proteomes" id="UP000007484"/>
    </source>
</evidence>
<dbReference type="KEGG" id="mss:MSU_0855"/>
<dbReference type="Proteomes" id="UP000007484">
    <property type="component" value="Chromosome"/>
</dbReference>
<dbReference type="STRING" id="768700.MSU_0855"/>
<evidence type="ECO:0000313" key="1">
    <source>
        <dbReference type="EMBL" id="ADX98368.1"/>
    </source>
</evidence>
<organism evidence="1 2">
    <name type="scientific">Mycoplasma suis (strain Illinois)</name>
    <dbReference type="NCBI Taxonomy" id="768700"/>
    <lineage>
        <taxon>Bacteria</taxon>
        <taxon>Bacillati</taxon>
        <taxon>Mycoplasmatota</taxon>
        <taxon>Mollicutes</taxon>
        <taxon>Mycoplasmataceae</taxon>
        <taxon>Mycoplasma</taxon>
    </lineage>
</organism>
<dbReference type="HOGENOM" id="CLU_2045415_0_0_14"/>